<dbReference type="Pfam" id="PF03392">
    <property type="entry name" value="OS-D"/>
    <property type="match status" value="1"/>
</dbReference>
<dbReference type="PANTHER" id="PTHR11257">
    <property type="entry name" value="CHEMOSENSORY PROTEIN-RELATED"/>
    <property type="match status" value="1"/>
</dbReference>
<dbReference type="PANTHER" id="PTHR11257:SF13">
    <property type="entry name" value="GEO07322P1"/>
    <property type="match status" value="1"/>
</dbReference>
<gene>
    <name evidence="1" type="ORF">QYM36_017337</name>
</gene>
<dbReference type="AlphaFoldDB" id="A0AA88L2D9"/>
<reference evidence="1" key="1">
    <citation type="submission" date="2023-07" db="EMBL/GenBank/DDBJ databases">
        <title>Chromosome-level genome assembly of Artemia franciscana.</title>
        <authorList>
            <person name="Jo E."/>
        </authorList>
    </citation>
    <scope>NUCLEOTIDE SEQUENCE</scope>
    <source>
        <tissue evidence="1">Whole body</tissue>
    </source>
</reference>
<evidence type="ECO:0008006" key="3">
    <source>
        <dbReference type="Google" id="ProtNLM"/>
    </source>
</evidence>
<dbReference type="InterPro" id="IPR005055">
    <property type="entry name" value="A10/PebIII"/>
</dbReference>
<dbReference type="Gene3D" id="1.10.2080.10">
    <property type="entry name" value="Insect odorant-binding protein A10/Ejaculatory bulb-specific protein 3"/>
    <property type="match status" value="1"/>
</dbReference>
<evidence type="ECO:0000313" key="2">
    <source>
        <dbReference type="Proteomes" id="UP001187531"/>
    </source>
</evidence>
<dbReference type="InterPro" id="IPR036682">
    <property type="entry name" value="OS_D_A10/PebIII_sf"/>
</dbReference>
<dbReference type="SUPFAM" id="SSF100910">
    <property type="entry name" value="Chemosensory protein Csp2"/>
    <property type="match status" value="1"/>
</dbReference>
<evidence type="ECO:0000313" key="1">
    <source>
        <dbReference type="EMBL" id="KAK2705255.1"/>
    </source>
</evidence>
<dbReference type="EMBL" id="JAVRJZ010000021">
    <property type="protein sequence ID" value="KAK2705255.1"/>
    <property type="molecule type" value="Genomic_DNA"/>
</dbReference>
<organism evidence="1 2">
    <name type="scientific">Artemia franciscana</name>
    <name type="common">Brine shrimp</name>
    <name type="synonym">Artemia sanfranciscana</name>
    <dbReference type="NCBI Taxonomy" id="6661"/>
    <lineage>
        <taxon>Eukaryota</taxon>
        <taxon>Metazoa</taxon>
        <taxon>Ecdysozoa</taxon>
        <taxon>Arthropoda</taxon>
        <taxon>Crustacea</taxon>
        <taxon>Branchiopoda</taxon>
        <taxon>Anostraca</taxon>
        <taxon>Artemiidae</taxon>
        <taxon>Artemia</taxon>
    </lineage>
</organism>
<proteinExistence type="predicted"/>
<comment type="caution">
    <text evidence="1">The sequence shown here is derived from an EMBL/GenBank/DDBJ whole genome shotgun (WGS) entry which is preliminary data.</text>
</comment>
<name>A0AA88L2D9_ARTSF</name>
<dbReference type="Proteomes" id="UP001187531">
    <property type="component" value="Unassembled WGS sequence"/>
</dbReference>
<sequence>MTPTAHGERHISCEICPLILLLTISEFALKKLISELSILSFLFTMYHRESELHLYLANYMQLYIRFIFQDKMKTVILLLVMSCSIAVLSAHNRVRRQKPGQLENIDVDSLLKNKKYVQTQIKCILNEGKCDKTGRDMKDLLPEVLQRNCRKCSEVQKVNADKIINYMKQNHPSEWTRIFNIYSKI</sequence>
<keyword evidence="2" id="KW-1185">Reference proteome</keyword>
<protein>
    <recommendedName>
        <fullName evidence="3">Chemosensory protein</fullName>
    </recommendedName>
</protein>
<accession>A0AA88L2D9</accession>